<name>A0A2Z5FTA4_9BACT</name>
<gene>
    <name evidence="1" type="ORF">ACPOL_0708</name>
</gene>
<reference evidence="1 2" key="1">
    <citation type="journal article" date="2018" name="Front. Microbiol.">
        <title>Hydrolytic Capabilities as a Key to Environmental Success: Chitinolytic and Cellulolytic Acidobacteria From Acidic Sub-arctic Soils and Boreal Peatlands.</title>
        <authorList>
            <person name="Belova S.E."/>
            <person name="Ravin N.V."/>
            <person name="Pankratov T.A."/>
            <person name="Rakitin A.L."/>
            <person name="Ivanova A.A."/>
            <person name="Beletsky A.V."/>
            <person name="Mardanov A.V."/>
            <person name="Sinninghe Damste J.S."/>
            <person name="Dedysh S.N."/>
        </authorList>
    </citation>
    <scope>NUCLEOTIDE SEQUENCE [LARGE SCALE GENOMIC DNA]</scope>
    <source>
        <strain evidence="1 2">SBC82</strain>
    </source>
</reference>
<sequence length="37" mass="3810">MGYGPTGKPQQISGIDVGVVEGGKLTALYTFVNPESV</sequence>
<protein>
    <submittedName>
        <fullName evidence="1">Uncharacterized protein</fullName>
    </submittedName>
</protein>
<evidence type="ECO:0000313" key="2">
    <source>
        <dbReference type="Proteomes" id="UP000253606"/>
    </source>
</evidence>
<organism evidence="1 2">
    <name type="scientific">Acidisarcina polymorpha</name>
    <dbReference type="NCBI Taxonomy" id="2211140"/>
    <lineage>
        <taxon>Bacteria</taxon>
        <taxon>Pseudomonadati</taxon>
        <taxon>Acidobacteriota</taxon>
        <taxon>Terriglobia</taxon>
        <taxon>Terriglobales</taxon>
        <taxon>Acidobacteriaceae</taxon>
        <taxon>Acidisarcina</taxon>
    </lineage>
</organism>
<dbReference type="KEGG" id="abas:ACPOL_0708"/>
<dbReference type="Proteomes" id="UP000253606">
    <property type="component" value="Chromosome"/>
</dbReference>
<evidence type="ECO:0000313" key="1">
    <source>
        <dbReference type="EMBL" id="AXC10071.1"/>
    </source>
</evidence>
<dbReference type="AlphaFoldDB" id="A0A2Z5FTA4"/>
<proteinExistence type="predicted"/>
<dbReference type="EMBL" id="CP030840">
    <property type="protein sequence ID" value="AXC10071.1"/>
    <property type="molecule type" value="Genomic_DNA"/>
</dbReference>
<accession>A0A2Z5FTA4</accession>
<keyword evidence="2" id="KW-1185">Reference proteome</keyword>